<protein>
    <submittedName>
        <fullName evidence="1">Uncharacterized protein</fullName>
    </submittedName>
</protein>
<organism evidence="1">
    <name type="scientific">Timema poppense</name>
    <name type="common">Walking stick</name>
    <dbReference type="NCBI Taxonomy" id="170557"/>
    <lineage>
        <taxon>Eukaryota</taxon>
        <taxon>Metazoa</taxon>
        <taxon>Ecdysozoa</taxon>
        <taxon>Arthropoda</taxon>
        <taxon>Hexapoda</taxon>
        <taxon>Insecta</taxon>
        <taxon>Pterygota</taxon>
        <taxon>Neoptera</taxon>
        <taxon>Polyneoptera</taxon>
        <taxon>Phasmatodea</taxon>
        <taxon>Timematodea</taxon>
        <taxon>Timematoidea</taxon>
        <taxon>Timematidae</taxon>
        <taxon>Timema</taxon>
    </lineage>
</organism>
<proteinExistence type="predicted"/>
<evidence type="ECO:0000313" key="1">
    <source>
        <dbReference type="EMBL" id="CAD7420458.1"/>
    </source>
</evidence>
<gene>
    <name evidence="1" type="ORF">TPSB3V08_LOCUS13873</name>
</gene>
<accession>A0A7R9DUV6</accession>
<dbReference type="EMBL" id="OD031634">
    <property type="protein sequence ID" value="CAD7420458.1"/>
    <property type="molecule type" value="Genomic_DNA"/>
</dbReference>
<dbReference type="AlphaFoldDB" id="A0A7R9DUV6"/>
<sequence>MANSGNTEQYQECRNVRQCLVSRELSGLSASCVLCFITVCYETLLSSNHQQYIDDDDDDDDDLIPSIFPGRVWHLDQYELFCSETNRDNFILFGREGELALCIQLRVIASGQADASEAVYCNC</sequence>
<reference evidence="1" key="1">
    <citation type="submission" date="2020-11" db="EMBL/GenBank/DDBJ databases">
        <authorList>
            <person name="Tran Van P."/>
        </authorList>
    </citation>
    <scope>NUCLEOTIDE SEQUENCE</scope>
</reference>
<name>A0A7R9DUV6_TIMPO</name>